<evidence type="ECO:0000256" key="1">
    <source>
        <dbReference type="SAM" id="Coils"/>
    </source>
</evidence>
<accession>A0A481SCB2</accession>
<keyword evidence="1" id="KW-0175">Coiled coil</keyword>
<evidence type="ECO:0000313" key="4">
    <source>
        <dbReference type="EMBL" id="QBH66257.1"/>
    </source>
</evidence>
<proteinExistence type="predicted"/>
<organism evidence="4">
    <name type="scientific">Phthorimaea operculella granulovirus</name>
    <dbReference type="NCBI Taxonomy" id="192584"/>
    <lineage>
        <taxon>Viruses</taxon>
        <taxon>Viruses incertae sedis</taxon>
        <taxon>Naldaviricetes</taxon>
        <taxon>Lefavirales</taxon>
        <taxon>Baculoviridae</taxon>
        <taxon>Betabaculovirus</taxon>
        <taxon>Betabaculovirus phoperculellae</taxon>
    </lineage>
</organism>
<dbReference type="EMBL" id="MK033567">
    <property type="protein sequence ID" value="QBH66127.1"/>
    <property type="molecule type" value="Genomic_DNA"/>
</dbReference>
<gene>
    <name evidence="4" type="ORF">PhopGVgp032</name>
</gene>
<name>A0A481SCB2_9BBAC</name>
<dbReference type="EMBL" id="MK033568">
    <property type="protein sequence ID" value="QBH66257.1"/>
    <property type="molecule type" value="Genomic_DNA"/>
</dbReference>
<feature type="coiled-coil region" evidence="1">
    <location>
        <begin position="346"/>
        <end position="402"/>
    </location>
</feature>
<evidence type="ECO:0000256" key="2">
    <source>
        <dbReference type="SAM" id="MobiDB-lite"/>
    </source>
</evidence>
<sequence length="679" mass="80966">MNKQIIELAKKHLQCSERDKRIRNLLIANSGMRFEKDLNPVTLHRLDTEELVVKILKYLNYKIRKKFKNDDEKKEPEAMDWDEYETVERAESMEYNQSGRENLELLKPMQPANKEQFIDFVKQMVRVINQCYDNTELDANKIEEIVNYLFAKEVQNDMTKNFDPKKLETVYTDKLNKLSSNYEQKIQNCEQEKEKIREMHTEKSNNLKMQIEELKMQIEELTKYADQELNRLKEQTDLEISNYKKQLDDCTTELNDCRNELSKNKTEYQNYIKNCKKWINECKTNAQTEINESKTKYQKELEQKVELYIRQKENEIHDDLQKKHTQKIDGLVQFYDFQIKERDQSIKQLKYELEEKDKRLDQLNEENSTQLNSTLVAFNATITNLQKELSETTKNLNSVREQWYSSHLELVETIEDDFDISNNQQTKKLNIALLNEIQFLKLGYEPVIKFEKRDVKLQREVKKLSKELAKKDYECTRIIETNNERFNSQLQMCRQDCDEMLRKKDDIIDEINKNLTNQRVVITQDHECYIYIIDIIKTVNTVTDTHLLDERTSRLLDPNATEITKPIFSLINYIIKYISNERDKYKQEVDKAKTVSTLQTVFTQENNDQNVVFTQENNAQEKNEKSTRRTISSANVKKSTKRTISEESYDVDVVPKRLQLSEDYEGLDDDEEEESIVQN</sequence>
<feature type="region of interest" description="Disordered" evidence="2">
    <location>
        <begin position="618"/>
        <end position="647"/>
    </location>
</feature>
<protein>
    <submittedName>
        <fullName evidence="4">Uncharacterized protein</fullName>
    </submittedName>
</protein>
<evidence type="ECO:0000313" key="3">
    <source>
        <dbReference type="EMBL" id="QBH66127.1"/>
    </source>
</evidence>
<feature type="coiled-coil region" evidence="1">
    <location>
        <begin position="172"/>
        <end position="303"/>
    </location>
</feature>
<reference evidence="4" key="1">
    <citation type="journal article" date="2019" name="J. Gen. Virol.">
        <title>Elucidating the genetic diversity of Phthorimaea operculella granulovirus (PhopGV).</title>
        <authorList>
            <person name="Larem A."/>
            <person name="Ben-Tiba S."/>
            <person name="Wennmann J.T."/>
            <person name="Gueli Alletti G."/>
            <person name="Jehle J.A."/>
        </authorList>
    </citation>
    <scope>NUCLEOTIDE SEQUENCE</scope>
    <source>
        <strain evidence="3">PhopGV-GR1.1</strain>
        <strain evidence="4">PhopGV-GR1.2</strain>
    </source>
</reference>